<dbReference type="RefSeq" id="WP_216875128.1">
    <property type="nucleotide sequence ID" value="NZ_JAERQM010000002.1"/>
</dbReference>
<proteinExistence type="predicted"/>
<comment type="cofactor">
    <cofactor evidence="1">
        <name>pyridoxal 5'-phosphate</name>
        <dbReference type="ChEBI" id="CHEBI:597326"/>
    </cofactor>
</comment>
<evidence type="ECO:0000256" key="5">
    <source>
        <dbReference type="ARBA" id="ARBA00049185"/>
    </source>
</evidence>
<evidence type="ECO:0000256" key="1">
    <source>
        <dbReference type="ARBA" id="ARBA00001933"/>
    </source>
</evidence>
<keyword evidence="2 7" id="KW-0032">Aminotransferase</keyword>
<evidence type="ECO:0000256" key="4">
    <source>
        <dbReference type="ARBA" id="ARBA00022898"/>
    </source>
</evidence>
<evidence type="ECO:0000313" key="8">
    <source>
        <dbReference type="Proteomes" id="UP000689967"/>
    </source>
</evidence>
<keyword evidence="4" id="KW-0663">Pyridoxal phosphate</keyword>
<evidence type="ECO:0000256" key="3">
    <source>
        <dbReference type="ARBA" id="ARBA00022679"/>
    </source>
</evidence>
<feature type="domain" description="Aminotransferase class I/classII large" evidence="6">
    <location>
        <begin position="33"/>
        <end position="393"/>
    </location>
</feature>
<comment type="caution">
    <text evidence="7">The sequence shown here is derived from an EMBL/GenBank/DDBJ whole genome shotgun (WGS) entry which is preliminary data.</text>
</comment>
<dbReference type="InterPro" id="IPR050596">
    <property type="entry name" value="AspAT/PAT-like"/>
</dbReference>
<accession>A0ABS6H682</accession>
<dbReference type="CDD" id="cd00609">
    <property type="entry name" value="AAT_like"/>
    <property type="match status" value="1"/>
</dbReference>
<gene>
    <name evidence="7" type="ORF">JJQ90_10815</name>
</gene>
<sequence length="401" mass="43367">MSDVIADRLNRISPSQTTAMRQRSQALKAEGKDVLAISSGEPDFDTPQHIKDAAIAAIQGNQTRYTDIAGTKALREAVARKFKRDSGLDYTAEEILVGTGGKQVIYDAMIATVNAGDEVIIPTPCWVSYPDIVGLAEGTPVLLPCGPNQGFKLLPEQLEAAITPKTKWLIVNTPSNPTGATYSAAELRGLCDVLLRHPQVHVLTDDIYEKLIYDGREFATFAQVEPKLRDRTVTMNGCSKAYAMTGWRIGFGGAPRHIIKAMDKLQGQSTSNTCSIAQAAAIAALDGPQAPTEAMRQVYEARRNRIVAALDATPHLRCHLPEGAFYAFPDLTDCIGRTTAGGTKITSDWDFVLALLSEAGVATVHGSAFLFPGHFRLSFAAADTLLDEACRRIRTFCEGLN</sequence>
<organism evidence="7 8">
    <name type="scientific">Falsiroseomonas oleicola</name>
    <dbReference type="NCBI Taxonomy" id="2801474"/>
    <lineage>
        <taxon>Bacteria</taxon>
        <taxon>Pseudomonadati</taxon>
        <taxon>Pseudomonadota</taxon>
        <taxon>Alphaproteobacteria</taxon>
        <taxon>Acetobacterales</taxon>
        <taxon>Roseomonadaceae</taxon>
        <taxon>Falsiroseomonas</taxon>
    </lineage>
</organism>
<dbReference type="GO" id="GO:0008483">
    <property type="term" value="F:transaminase activity"/>
    <property type="evidence" value="ECO:0007669"/>
    <property type="project" value="UniProtKB-KW"/>
</dbReference>
<name>A0ABS6H682_9PROT</name>
<comment type="catalytic activity">
    <reaction evidence="5">
        <text>L-aspartate + 2-oxoglutarate = oxaloacetate + L-glutamate</text>
        <dbReference type="Rhea" id="RHEA:21824"/>
        <dbReference type="ChEBI" id="CHEBI:16452"/>
        <dbReference type="ChEBI" id="CHEBI:16810"/>
        <dbReference type="ChEBI" id="CHEBI:29985"/>
        <dbReference type="ChEBI" id="CHEBI:29991"/>
        <dbReference type="EC" id="2.6.1.1"/>
    </reaction>
</comment>
<dbReference type="Pfam" id="PF00155">
    <property type="entry name" value="Aminotran_1_2"/>
    <property type="match status" value="1"/>
</dbReference>
<dbReference type="PANTHER" id="PTHR46383">
    <property type="entry name" value="ASPARTATE AMINOTRANSFERASE"/>
    <property type="match status" value="1"/>
</dbReference>
<dbReference type="InterPro" id="IPR004838">
    <property type="entry name" value="NHTrfase_class1_PyrdxlP-BS"/>
</dbReference>
<dbReference type="EMBL" id="JAERQM010000002">
    <property type="protein sequence ID" value="MBU8544201.1"/>
    <property type="molecule type" value="Genomic_DNA"/>
</dbReference>
<evidence type="ECO:0000313" key="7">
    <source>
        <dbReference type="EMBL" id="MBU8544201.1"/>
    </source>
</evidence>
<keyword evidence="8" id="KW-1185">Reference proteome</keyword>
<dbReference type="InterPro" id="IPR004839">
    <property type="entry name" value="Aminotransferase_I/II_large"/>
</dbReference>
<evidence type="ECO:0000256" key="2">
    <source>
        <dbReference type="ARBA" id="ARBA00022576"/>
    </source>
</evidence>
<evidence type="ECO:0000259" key="6">
    <source>
        <dbReference type="Pfam" id="PF00155"/>
    </source>
</evidence>
<protein>
    <submittedName>
        <fullName evidence="7">Pyridoxal phosphate-dependent aminotransferase</fullName>
    </submittedName>
</protein>
<dbReference type="Proteomes" id="UP000689967">
    <property type="component" value="Unassembled WGS sequence"/>
</dbReference>
<dbReference type="PANTHER" id="PTHR46383:SF1">
    <property type="entry name" value="ASPARTATE AMINOTRANSFERASE"/>
    <property type="match status" value="1"/>
</dbReference>
<dbReference type="PROSITE" id="PS00105">
    <property type="entry name" value="AA_TRANSFER_CLASS_1"/>
    <property type="match status" value="1"/>
</dbReference>
<keyword evidence="3" id="KW-0808">Transferase</keyword>
<reference evidence="7 8" key="1">
    <citation type="submission" date="2021-01" db="EMBL/GenBank/DDBJ databases">
        <title>Roseomonas sp. nov, a bacterium isolated from an oil production mixture in Yumen Oilfield.</title>
        <authorList>
            <person name="Wu D."/>
        </authorList>
    </citation>
    <scope>NUCLEOTIDE SEQUENCE [LARGE SCALE GENOMIC DNA]</scope>
    <source>
        <strain evidence="7 8">ROY-5-3</strain>
    </source>
</reference>